<protein>
    <recommendedName>
        <fullName evidence="1">Alpha-macroglobulin receptor-binding domain-containing protein</fullName>
    </recommendedName>
</protein>
<dbReference type="Proteomes" id="UP000499080">
    <property type="component" value="Unassembled WGS sequence"/>
</dbReference>
<dbReference type="InterPro" id="IPR036595">
    <property type="entry name" value="A-macroglobulin_rcpt-bd_sf"/>
</dbReference>
<evidence type="ECO:0000313" key="3">
    <source>
        <dbReference type="Proteomes" id="UP000499080"/>
    </source>
</evidence>
<name>A0A4Y2CUN0_ARAVE</name>
<feature type="domain" description="Alpha-macroglobulin receptor-binding" evidence="1">
    <location>
        <begin position="1"/>
        <end position="67"/>
    </location>
</feature>
<dbReference type="PANTHER" id="PTHR11412">
    <property type="entry name" value="MACROGLOBULIN / COMPLEMENT"/>
    <property type="match status" value="1"/>
</dbReference>
<dbReference type="PANTHER" id="PTHR11412:SF171">
    <property type="entry name" value="PREGNANCY ZONE PROTEIN-LIKE PROTEIN"/>
    <property type="match status" value="1"/>
</dbReference>
<dbReference type="SMART" id="SM01361">
    <property type="entry name" value="A2M_recep"/>
    <property type="match status" value="1"/>
</dbReference>
<dbReference type="AlphaFoldDB" id="A0A4Y2CUN0"/>
<dbReference type="EMBL" id="BGPR01087554">
    <property type="protein sequence ID" value="GBM07626.1"/>
    <property type="molecule type" value="Genomic_DNA"/>
</dbReference>
<dbReference type="Pfam" id="PF07677">
    <property type="entry name" value="A2M_recep"/>
    <property type="match status" value="1"/>
</dbReference>
<dbReference type="InterPro" id="IPR009048">
    <property type="entry name" value="A-macroglobulin_rcpt-bd"/>
</dbReference>
<comment type="caution">
    <text evidence="2">The sequence shown here is derived from an EMBL/GenBank/DDBJ whole genome shotgun (WGS) entry which is preliminary data.</text>
</comment>
<evidence type="ECO:0000259" key="1">
    <source>
        <dbReference type="SMART" id="SM01361"/>
    </source>
</evidence>
<dbReference type="Gene3D" id="2.60.40.690">
    <property type="entry name" value="Alpha-macroglobulin, receptor-binding domain"/>
    <property type="match status" value="1"/>
</dbReference>
<feature type="non-terminal residue" evidence="2">
    <location>
        <position position="1"/>
    </location>
</feature>
<accession>A0A4Y2CUN0</accession>
<proteinExistence type="predicted"/>
<gene>
    <name evidence="2" type="ORF">AVEN_121459_1</name>
</gene>
<dbReference type="SUPFAM" id="SSF49410">
    <property type="entry name" value="Alpha-macroglobulin receptor domain"/>
    <property type="match status" value="1"/>
</dbReference>
<organism evidence="2 3">
    <name type="scientific">Araneus ventricosus</name>
    <name type="common">Orbweaver spider</name>
    <name type="synonym">Epeira ventricosa</name>
    <dbReference type="NCBI Taxonomy" id="182803"/>
    <lineage>
        <taxon>Eukaryota</taxon>
        <taxon>Metazoa</taxon>
        <taxon>Ecdysozoa</taxon>
        <taxon>Arthropoda</taxon>
        <taxon>Chelicerata</taxon>
        <taxon>Arachnida</taxon>
        <taxon>Araneae</taxon>
        <taxon>Araneomorphae</taxon>
        <taxon>Entelegynae</taxon>
        <taxon>Araneoidea</taxon>
        <taxon>Araneidae</taxon>
        <taxon>Araneus</taxon>
    </lineage>
</organism>
<dbReference type="InterPro" id="IPR050473">
    <property type="entry name" value="A2M/Complement_sys"/>
</dbReference>
<reference evidence="2 3" key="1">
    <citation type="journal article" date="2019" name="Sci. Rep.">
        <title>Orb-weaving spider Araneus ventricosus genome elucidates the spidroin gene catalogue.</title>
        <authorList>
            <person name="Kono N."/>
            <person name="Nakamura H."/>
            <person name="Ohtoshi R."/>
            <person name="Moran D.A.P."/>
            <person name="Shinohara A."/>
            <person name="Yoshida Y."/>
            <person name="Fujiwara M."/>
            <person name="Mori M."/>
            <person name="Tomita M."/>
            <person name="Arakawa K."/>
        </authorList>
    </citation>
    <scope>NUCLEOTIDE SEQUENCE [LARGE SCALE GENOMIC DNA]</scope>
</reference>
<dbReference type="OrthoDB" id="9998011at2759"/>
<evidence type="ECO:0000313" key="2">
    <source>
        <dbReference type="EMBL" id="GBM07626.1"/>
    </source>
</evidence>
<keyword evidence="3" id="KW-1185">Reference proteome</keyword>
<dbReference type="GO" id="GO:0005576">
    <property type="term" value="C:extracellular region"/>
    <property type="evidence" value="ECO:0007669"/>
    <property type="project" value="InterPro"/>
</dbReference>
<sequence length="244" mass="26916">LQSDTEVQLKRHELDGNRVNLYFNELTNDQKCFKFFIKSETEVEEIKPSSVKLYDYYQPDLEITKDFTIPSACSVPSLPDFAIDAPELPQMPPPTFPTDTDGDEETYSILPVPAAEHVSTTRPVLEFETTLSESFTEPLPTAHPTEVVTVEPTDAFTHHTAEGPTVTASGMPEVVTTERLSLGKVDEQADDASLHQSESNMSHLANFVDVDQDLDFPDGIEGNMPVSILPTLVETSPSEATTGR</sequence>